<proteinExistence type="predicted"/>
<name>A0A8R2HBL8_ACYPI</name>
<dbReference type="InterPro" id="IPR037120">
    <property type="entry name" value="Haem_peroxidase_sf_animal"/>
</dbReference>
<dbReference type="GO" id="GO:0006979">
    <property type="term" value="P:response to oxidative stress"/>
    <property type="evidence" value="ECO:0007669"/>
    <property type="project" value="InterPro"/>
</dbReference>
<sequence length="113" mass="12809">MINSMPSKDGHSESRNAEIILEVTQSLKNTYCLKHGLSDIQCAKDLTKVNLTGTTLGEMCMPEYYNNNSCIGYEYDYRSFDGSCNNLKRKYLGKANTPYKRLLFPVYTDGNIS</sequence>
<protein>
    <submittedName>
        <fullName evidence="5">Uncharacterized protein</fullName>
    </submittedName>
</protein>
<dbReference type="GO" id="GO:0004601">
    <property type="term" value="F:peroxidase activity"/>
    <property type="evidence" value="ECO:0007669"/>
    <property type="project" value="UniProtKB-KW"/>
</dbReference>
<dbReference type="SUPFAM" id="SSF48113">
    <property type="entry name" value="Heme-dependent peroxidases"/>
    <property type="match status" value="1"/>
</dbReference>
<dbReference type="InterPro" id="IPR010255">
    <property type="entry name" value="Haem_peroxidase_sf"/>
</dbReference>
<dbReference type="GeneID" id="107885733"/>
<dbReference type="Gene3D" id="1.10.640.10">
    <property type="entry name" value="Haem peroxidase domain superfamily, animal type"/>
    <property type="match status" value="1"/>
</dbReference>
<dbReference type="RefSeq" id="XP_016664895.2">
    <property type="nucleotide sequence ID" value="XM_016809406.2"/>
</dbReference>
<organism evidence="5 6">
    <name type="scientific">Acyrthosiphon pisum</name>
    <name type="common">Pea aphid</name>
    <dbReference type="NCBI Taxonomy" id="7029"/>
    <lineage>
        <taxon>Eukaryota</taxon>
        <taxon>Metazoa</taxon>
        <taxon>Ecdysozoa</taxon>
        <taxon>Arthropoda</taxon>
        <taxon>Hexapoda</taxon>
        <taxon>Insecta</taxon>
        <taxon>Pterygota</taxon>
        <taxon>Neoptera</taxon>
        <taxon>Paraneoptera</taxon>
        <taxon>Hemiptera</taxon>
        <taxon>Sternorrhyncha</taxon>
        <taxon>Aphidomorpha</taxon>
        <taxon>Aphidoidea</taxon>
        <taxon>Aphididae</taxon>
        <taxon>Macrosiphini</taxon>
        <taxon>Acyrthosiphon</taxon>
    </lineage>
</organism>
<evidence type="ECO:0000256" key="4">
    <source>
        <dbReference type="ARBA" id="ARBA00023180"/>
    </source>
</evidence>
<reference evidence="5" key="2">
    <citation type="submission" date="2022-06" db="UniProtKB">
        <authorList>
            <consortium name="EnsemblMetazoa"/>
        </authorList>
    </citation>
    <scope>IDENTIFICATION</scope>
</reference>
<dbReference type="PANTHER" id="PTHR11475">
    <property type="entry name" value="OXIDASE/PEROXIDASE"/>
    <property type="match status" value="1"/>
</dbReference>
<keyword evidence="3" id="KW-0575">Peroxidase</keyword>
<comment type="subcellular location">
    <subcellularLocation>
        <location evidence="1">Secreted</location>
    </subcellularLocation>
</comment>
<dbReference type="KEGG" id="api:107885733"/>
<dbReference type="AlphaFoldDB" id="A0A8R2HBL8"/>
<evidence type="ECO:0000313" key="6">
    <source>
        <dbReference type="Proteomes" id="UP000007819"/>
    </source>
</evidence>
<keyword evidence="6" id="KW-1185">Reference proteome</keyword>
<dbReference type="Pfam" id="PF03098">
    <property type="entry name" value="An_peroxidase"/>
    <property type="match status" value="1"/>
</dbReference>
<accession>A0A8R2HBL8</accession>
<dbReference type="GO" id="GO:0005576">
    <property type="term" value="C:extracellular region"/>
    <property type="evidence" value="ECO:0007669"/>
    <property type="project" value="UniProtKB-SubCell"/>
</dbReference>
<dbReference type="PROSITE" id="PS50292">
    <property type="entry name" value="PEROXIDASE_3"/>
    <property type="match status" value="1"/>
</dbReference>
<evidence type="ECO:0000256" key="3">
    <source>
        <dbReference type="ARBA" id="ARBA00022559"/>
    </source>
</evidence>
<dbReference type="EnsemblMetazoa" id="XM_016809406.2">
    <property type="protein sequence ID" value="XP_016664895.2"/>
    <property type="gene ID" value="LOC107885733"/>
</dbReference>
<dbReference type="PANTHER" id="PTHR11475:SF4">
    <property type="entry name" value="CHORION PEROXIDASE"/>
    <property type="match status" value="1"/>
</dbReference>
<reference evidence="6" key="1">
    <citation type="submission" date="2010-06" db="EMBL/GenBank/DDBJ databases">
        <authorList>
            <person name="Jiang H."/>
            <person name="Abraham K."/>
            <person name="Ali S."/>
            <person name="Alsbrooks S.L."/>
            <person name="Anim B.N."/>
            <person name="Anosike U.S."/>
            <person name="Attaway T."/>
            <person name="Bandaranaike D.P."/>
            <person name="Battles P.K."/>
            <person name="Bell S.N."/>
            <person name="Bell A.V."/>
            <person name="Beltran B."/>
            <person name="Bickham C."/>
            <person name="Bustamante Y."/>
            <person name="Caleb T."/>
            <person name="Canada A."/>
            <person name="Cardenas V."/>
            <person name="Carter K."/>
            <person name="Chacko J."/>
            <person name="Chandrabose M.N."/>
            <person name="Chavez D."/>
            <person name="Chavez A."/>
            <person name="Chen L."/>
            <person name="Chu H.-S."/>
            <person name="Claassen K.J."/>
            <person name="Cockrell R."/>
            <person name="Collins M."/>
            <person name="Cooper J.A."/>
            <person name="Cree A."/>
            <person name="Curry S.M."/>
            <person name="Da Y."/>
            <person name="Dao M.D."/>
            <person name="Das B."/>
            <person name="Davila M.-L."/>
            <person name="Davy-Carroll L."/>
            <person name="Denson S."/>
            <person name="Dinh H."/>
            <person name="Ebong V.E."/>
            <person name="Edwards J.R."/>
            <person name="Egan A."/>
            <person name="El-Daye J."/>
            <person name="Escobedo L."/>
            <person name="Fernandez S."/>
            <person name="Fernando P.R."/>
            <person name="Flagg N."/>
            <person name="Forbes L.D."/>
            <person name="Fowler R.G."/>
            <person name="Fu Q."/>
            <person name="Gabisi R.A."/>
            <person name="Ganer J."/>
            <person name="Garbino Pronczuk A."/>
            <person name="Garcia R.M."/>
            <person name="Garner T."/>
            <person name="Garrett T.E."/>
            <person name="Gonzalez D.A."/>
            <person name="Hamid H."/>
            <person name="Hawkins E.S."/>
            <person name="Hirani K."/>
            <person name="Hogues M.E."/>
            <person name="Hollins B."/>
            <person name="Hsiao C.-H."/>
            <person name="Jabil R."/>
            <person name="James M.L."/>
            <person name="Jhangiani S.N."/>
            <person name="Johnson B."/>
            <person name="Johnson Q."/>
            <person name="Joshi V."/>
            <person name="Kalu J.B."/>
            <person name="Kam C."/>
            <person name="Kashfia A."/>
            <person name="Keebler J."/>
            <person name="Kisamo H."/>
            <person name="Kovar C.L."/>
            <person name="Lago L.A."/>
            <person name="Lai C.-Y."/>
            <person name="Laidlaw J."/>
            <person name="Lara F."/>
            <person name="Le T.-K."/>
            <person name="Lee S.L."/>
            <person name="Legall F.H."/>
            <person name="Lemon S.J."/>
            <person name="Lewis L.R."/>
            <person name="Li B."/>
            <person name="Liu Y."/>
            <person name="Liu Y.-S."/>
            <person name="Lopez J."/>
            <person name="Lozado R.J."/>
            <person name="Lu J."/>
            <person name="Madu R.C."/>
            <person name="Maheshwari M."/>
            <person name="Maheshwari R."/>
            <person name="Malloy K."/>
            <person name="Martinez E."/>
            <person name="Mathew T."/>
            <person name="Mercado I.C."/>
            <person name="Mercado C."/>
            <person name="Meyer B."/>
            <person name="Montgomery K."/>
            <person name="Morgan M.B."/>
            <person name="Munidasa M."/>
            <person name="Nazareth L.V."/>
            <person name="Nelson J."/>
            <person name="Ng B.M."/>
            <person name="Nguyen N.B."/>
            <person name="Nguyen P.Q."/>
            <person name="Nguyen T."/>
            <person name="Obregon M."/>
            <person name="Okwuonu G.O."/>
            <person name="Onwere C.G."/>
            <person name="Orozco G."/>
            <person name="Parra A."/>
            <person name="Patel S."/>
            <person name="Patil S."/>
            <person name="Perez A."/>
            <person name="Perez Y."/>
            <person name="Pham C."/>
            <person name="Primus E.L."/>
            <person name="Pu L.-L."/>
            <person name="Puazo M."/>
            <person name="Qin X."/>
            <person name="Quiroz J.B."/>
            <person name="Reese J."/>
            <person name="Richards S."/>
            <person name="Rives C.M."/>
            <person name="Robberts R."/>
            <person name="Ruiz S.J."/>
            <person name="Ruiz M.J."/>
            <person name="Santibanez J."/>
            <person name="Schneider B.W."/>
            <person name="Sisson I."/>
            <person name="Smith M."/>
            <person name="Sodergren E."/>
            <person name="Song X.-Z."/>
            <person name="Song B.B."/>
            <person name="Summersgill H."/>
            <person name="Thelus R."/>
            <person name="Thornton R.D."/>
            <person name="Trejos Z.Y."/>
            <person name="Usmani K."/>
            <person name="Vattathil S."/>
            <person name="Villasana D."/>
            <person name="Walker D.L."/>
            <person name="Wang S."/>
            <person name="Wang K."/>
            <person name="White C.S."/>
            <person name="Williams A.C."/>
            <person name="Williamson J."/>
            <person name="Wilson K."/>
            <person name="Woghiren I.O."/>
            <person name="Woodworth J.R."/>
            <person name="Worley K.C."/>
            <person name="Wright R.A."/>
            <person name="Wu W."/>
            <person name="Young L."/>
            <person name="Zhang L."/>
            <person name="Zhang J."/>
            <person name="Zhu Y."/>
            <person name="Muzny D.M."/>
            <person name="Weinstock G."/>
            <person name="Gibbs R.A."/>
        </authorList>
    </citation>
    <scope>NUCLEOTIDE SEQUENCE [LARGE SCALE GENOMIC DNA]</scope>
    <source>
        <strain evidence="6">LSR1</strain>
    </source>
</reference>
<evidence type="ECO:0000256" key="1">
    <source>
        <dbReference type="ARBA" id="ARBA00004613"/>
    </source>
</evidence>
<keyword evidence="2" id="KW-0964">Secreted</keyword>
<keyword evidence="3" id="KW-0560">Oxidoreductase</keyword>
<evidence type="ECO:0000313" key="5">
    <source>
        <dbReference type="EnsemblMetazoa" id="XP_016664895.2"/>
    </source>
</evidence>
<dbReference type="GO" id="GO:0020037">
    <property type="term" value="F:heme binding"/>
    <property type="evidence" value="ECO:0007669"/>
    <property type="project" value="InterPro"/>
</dbReference>
<dbReference type="OrthoDB" id="823504at2759"/>
<evidence type="ECO:0000256" key="2">
    <source>
        <dbReference type="ARBA" id="ARBA00022525"/>
    </source>
</evidence>
<keyword evidence="4" id="KW-0325">Glycoprotein</keyword>
<dbReference type="Proteomes" id="UP000007819">
    <property type="component" value="Unassembled WGS sequence"/>
</dbReference>
<dbReference type="InterPro" id="IPR019791">
    <property type="entry name" value="Haem_peroxidase_animal"/>
</dbReference>